<dbReference type="InterPro" id="IPR029062">
    <property type="entry name" value="Class_I_gatase-like"/>
</dbReference>
<evidence type="ECO:0000313" key="5">
    <source>
        <dbReference type="EMBL" id="OFE11071.1"/>
    </source>
</evidence>
<keyword evidence="3" id="KW-0804">Transcription</keyword>
<protein>
    <recommendedName>
        <fullName evidence="4">HTH araC/xylS-type domain-containing protein</fullName>
    </recommendedName>
</protein>
<dbReference type="PANTHER" id="PTHR43130">
    <property type="entry name" value="ARAC-FAMILY TRANSCRIPTIONAL REGULATOR"/>
    <property type="match status" value="1"/>
</dbReference>
<dbReference type="InterPro" id="IPR018060">
    <property type="entry name" value="HTH_AraC"/>
</dbReference>
<dbReference type="PROSITE" id="PS00041">
    <property type="entry name" value="HTH_ARAC_FAMILY_1"/>
    <property type="match status" value="1"/>
</dbReference>
<dbReference type="PANTHER" id="PTHR43130:SF11">
    <property type="entry name" value="TRANSCRIPTIONAL REGULATORY PROTEIN"/>
    <property type="match status" value="1"/>
</dbReference>
<reference evidence="6" key="1">
    <citation type="submission" date="2016-07" db="EMBL/GenBank/DDBJ databases">
        <authorList>
            <person name="Florea S."/>
            <person name="Webb J.S."/>
            <person name="Jaromczyk J."/>
            <person name="Schardl C.L."/>
        </authorList>
    </citation>
    <scope>NUCLEOTIDE SEQUENCE [LARGE SCALE GENOMIC DNA]</scope>
    <source>
        <strain evidence="6">KCTC 42131</strain>
    </source>
</reference>
<evidence type="ECO:0000256" key="1">
    <source>
        <dbReference type="ARBA" id="ARBA00023015"/>
    </source>
</evidence>
<dbReference type="STRING" id="1524254.PHACT_14485"/>
<dbReference type="PRINTS" id="PR00032">
    <property type="entry name" value="HTHARAC"/>
</dbReference>
<dbReference type="Pfam" id="PF01965">
    <property type="entry name" value="DJ-1_PfpI"/>
    <property type="match status" value="1"/>
</dbReference>
<proteinExistence type="predicted"/>
<sequence length="336" mass="38008">MKPISILALPQALASSIAIPMEMISAADTIFRLRNRQRSNTVALHVVAEEIDNMIVSGGMGIKPSTRLADTPVSELIFVPALWGNPRAAVAQHSEAVAWLANQYAAGATICSVGSGSYFLGAAGLLDGKSATTHWRYFDDFETQFPNAKLQRKRFITHQDRLYCTGSVNAVRDVMLHFVEQLFDGSTADEVARHFTHELKRSYESLLLAVDQQDTHHDELIIKVQEWLQKHYHRDIQMRDLAKTFGLNPRSFNRRFRQAANRTPVEYLQEVRINQARELLKHSNLSIAEIAFSVGYQDVSYFTGLFRRTHDVTPNAYRRLVRTKLFNVGNPAPPRS</sequence>
<organism evidence="5 6">
    <name type="scientific">Pseudohongiella acticola</name>
    <dbReference type="NCBI Taxonomy" id="1524254"/>
    <lineage>
        <taxon>Bacteria</taxon>
        <taxon>Pseudomonadati</taxon>
        <taxon>Pseudomonadota</taxon>
        <taxon>Gammaproteobacteria</taxon>
        <taxon>Pseudomonadales</taxon>
        <taxon>Pseudohongiellaceae</taxon>
        <taxon>Pseudohongiella</taxon>
    </lineage>
</organism>
<gene>
    <name evidence="5" type="ORF">PHACT_14485</name>
</gene>
<dbReference type="InterPro" id="IPR052158">
    <property type="entry name" value="INH-QAR"/>
</dbReference>
<feature type="domain" description="HTH araC/xylS-type" evidence="4">
    <location>
        <begin position="222"/>
        <end position="320"/>
    </location>
</feature>
<dbReference type="GO" id="GO:0043565">
    <property type="term" value="F:sequence-specific DNA binding"/>
    <property type="evidence" value="ECO:0007669"/>
    <property type="project" value="InterPro"/>
</dbReference>
<evidence type="ECO:0000256" key="3">
    <source>
        <dbReference type="ARBA" id="ARBA00023163"/>
    </source>
</evidence>
<dbReference type="AlphaFoldDB" id="A0A1E8CF20"/>
<dbReference type="GO" id="GO:0003700">
    <property type="term" value="F:DNA-binding transcription factor activity"/>
    <property type="evidence" value="ECO:0007669"/>
    <property type="project" value="InterPro"/>
</dbReference>
<name>A0A1E8CF20_9GAMM</name>
<dbReference type="Gene3D" id="1.10.10.60">
    <property type="entry name" value="Homeodomain-like"/>
    <property type="match status" value="2"/>
</dbReference>
<evidence type="ECO:0000256" key="2">
    <source>
        <dbReference type="ARBA" id="ARBA00023125"/>
    </source>
</evidence>
<dbReference type="SUPFAM" id="SSF46689">
    <property type="entry name" value="Homeodomain-like"/>
    <property type="match status" value="2"/>
</dbReference>
<keyword evidence="2" id="KW-0238">DNA-binding</keyword>
<accession>A0A1E8CF20</accession>
<dbReference type="InterPro" id="IPR002818">
    <property type="entry name" value="DJ-1/PfpI"/>
</dbReference>
<evidence type="ECO:0000313" key="6">
    <source>
        <dbReference type="Proteomes" id="UP000175669"/>
    </source>
</evidence>
<keyword evidence="6" id="KW-1185">Reference proteome</keyword>
<dbReference type="SMART" id="SM00342">
    <property type="entry name" value="HTH_ARAC"/>
    <property type="match status" value="1"/>
</dbReference>
<dbReference type="CDD" id="cd03138">
    <property type="entry name" value="GATase1_AraC_2"/>
    <property type="match status" value="1"/>
</dbReference>
<dbReference type="InterPro" id="IPR018062">
    <property type="entry name" value="HTH_AraC-typ_CS"/>
</dbReference>
<dbReference type="OrthoDB" id="9803764at2"/>
<dbReference type="Gene3D" id="3.40.50.880">
    <property type="match status" value="1"/>
</dbReference>
<dbReference type="RefSeq" id="WP_070119006.1">
    <property type="nucleotide sequence ID" value="NZ_CAXATG010000006.1"/>
</dbReference>
<dbReference type="GO" id="GO:0009893">
    <property type="term" value="P:positive regulation of metabolic process"/>
    <property type="evidence" value="ECO:0007669"/>
    <property type="project" value="UniProtKB-ARBA"/>
</dbReference>
<dbReference type="EMBL" id="MASR01000003">
    <property type="protein sequence ID" value="OFE11071.1"/>
    <property type="molecule type" value="Genomic_DNA"/>
</dbReference>
<comment type="caution">
    <text evidence="5">The sequence shown here is derived from an EMBL/GenBank/DDBJ whole genome shotgun (WGS) entry which is preliminary data.</text>
</comment>
<dbReference type="InterPro" id="IPR020449">
    <property type="entry name" value="Tscrpt_reg_AraC-type_HTH"/>
</dbReference>
<keyword evidence="1" id="KW-0805">Transcription regulation</keyword>
<dbReference type="SUPFAM" id="SSF52317">
    <property type="entry name" value="Class I glutamine amidotransferase-like"/>
    <property type="match status" value="1"/>
</dbReference>
<dbReference type="InterPro" id="IPR009057">
    <property type="entry name" value="Homeodomain-like_sf"/>
</dbReference>
<dbReference type="Pfam" id="PF12833">
    <property type="entry name" value="HTH_18"/>
    <property type="match status" value="1"/>
</dbReference>
<evidence type="ECO:0000259" key="4">
    <source>
        <dbReference type="PROSITE" id="PS01124"/>
    </source>
</evidence>
<dbReference type="Proteomes" id="UP000175669">
    <property type="component" value="Unassembled WGS sequence"/>
</dbReference>
<dbReference type="PROSITE" id="PS01124">
    <property type="entry name" value="HTH_ARAC_FAMILY_2"/>
    <property type="match status" value="1"/>
</dbReference>